<dbReference type="CDD" id="cd07990">
    <property type="entry name" value="LPLAT_LCLAT1-like"/>
    <property type="match status" value="1"/>
</dbReference>
<dbReference type="GO" id="GO:0003841">
    <property type="term" value="F:1-acylglycerol-3-phosphate O-acyltransferase activity"/>
    <property type="evidence" value="ECO:0007669"/>
    <property type="project" value="TreeGrafter"/>
</dbReference>
<dbReference type="SMART" id="SM00563">
    <property type="entry name" value="PlsC"/>
    <property type="match status" value="1"/>
</dbReference>
<dbReference type="PANTHER" id="PTHR10983">
    <property type="entry name" value="1-ACYLGLYCEROL-3-PHOSPHATE ACYLTRANSFERASE-RELATED"/>
    <property type="match status" value="1"/>
</dbReference>
<dbReference type="GO" id="GO:0012505">
    <property type="term" value="C:endomembrane system"/>
    <property type="evidence" value="ECO:0007669"/>
    <property type="project" value="TreeGrafter"/>
</dbReference>
<feature type="region of interest" description="Disordered" evidence="4">
    <location>
        <begin position="482"/>
        <end position="517"/>
    </location>
</feature>
<keyword evidence="5" id="KW-0472">Membrane</keyword>
<keyword evidence="3" id="KW-0012">Acyltransferase</keyword>
<evidence type="ECO:0000256" key="2">
    <source>
        <dbReference type="ARBA" id="ARBA00022679"/>
    </source>
</evidence>
<feature type="transmembrane region" description="Helical" evidence="5">
    <location>
        <begin position="129"/>
        <end position="151"/>
    </location>
</feature>
<evidence type="ECO:0000259" key="6">
    <source>
        <dbReference type="SMART" id="SM00563"/>
    </source>
</evidence>
<feature type="domain" description="Phospholipid/glycerol acyltransferase" evidence="6">
    <location>
        <begin position="204"/>
        <end position="326"/>
    </location>
</feature>
<dbReference type="Pfam" id="PF16076">
    <property type="entry name" value="Acyltransf_C"/>
    <property type="match status" value="1"/>
</dbReference>
<name>A0AAQ4D309_AMBAM</name>
<evidence type="ECO:0000313" key="8">
    <source>
        <dbReference type="Proteomes" id="UP001321473"/>
    </source>
</evidence>
<evidence type="ECO:0000313" key="7">
    <source>
        <dbReference type="EMBL" id="KAK8756849.1"/>
    </source>
</evidence>
<evidence type="ECO:0000256" key="3">
    <source>
        <dbReference type="ARBA" id="ARBA00023315"/>
    </source>
</evidence>
<evidence type="ECO:0000256" key="4">
    <source>
        <dbReference type="SAM" id="MobiDB-lite"/>
    </source>
</evidence>
<keyword evidence="8" id="KW-1185">Reference proteome</keyword>
<reference evidence="7 8" key="1">
    <citation type="journal article" date="2023" name="Arcadia Sci">
        <title>De novo assembly of a long-read Amblyomma americanum tick genome.</title>
        <authorList>
            <person name="Chou S."/>
            <person name="Poskanzer K.E."/>
            <person name="Rollins M."/>
            <person name="Thuy-Boun P.S."/>
        </authorList>
    </citation>
    <scope>NUCLEOTIDE SEQUENCE [LARGE SCALE GENOMIC DNA]</scope>
    <source>
        <strain evidence="7">F_SG_1</strain>
        <tissue evidence="7">Salivary glands</tissue>
    </source>
</reference>
<dbReference type="InterPro" id="IPR002123">
    <property type="entry name" value="Plipid/glycerol_acylTrfase"/>
</dbReference>
<keyword evidence="2" id="KW-0808">Transferase</keyword>
<comment type="similarity">
    <text evidence="1">Belongs to the 1-acyl-sn-glycerol-3-phosphate acyltransferase family.</text>
</comment>
<dbReference type="AlphaFoldDB" id="A0AAQ4D309"/>
<evidence type="ECO:0000256" key="5">
    <source>
        <dbReference type="SAM" id="Phobius"/>
    </source>
</evidence>
<dbReference type="Proteomes" id="UP001321473">
    <property type="component" value="Unassembled WGS sequence"/>
</dbReference>
<keyword evidence="5" id="KW-0812">Transmembrane</keyword>
<keyword evidence="5" id="KW-1133">Transmembrane helix</keyword>
<dbReference type="InterPro" id="IPR032098">
    <property type="entry name" value="Acyltransf_C"/>
</dbReference>
<accession>A0AAQ4D309</accession>
<dbReference type="PANTHER" id="PTHR10983:SF24">
    <property type="entry name" value="1-ACYLGLYCEROL-3-PHOSPHATE O-ACYLTRANSFERASE 3, ISOFORM E-RELATED"/>
    <property type="match status" value="1"/>
</dbReference>
<feature type="compositionally biased region" description="Basic and acidic residues" evidence="4">
    <location>
        <begin position="490"/>
        <end position="517"/>
    </location>
</feature>
<feature type="transmembrane region" description="Helical" evidence="5">
    <location>
        <begin position="425"/>
        <end position="447"/>
    </location>
</feature>
<sequence>MTRDNGTTRVAEAAEAEERWRLKRASGRRASSVTLSCVLCFDQGCLLPRRPTHQRAVSIVAGIKRKSRLLQQSHAGTVFQASYLIVSDLIAKEPVPCETEPTRKEDEGRSTMPQRLWSAVKTNLLCHTFFTLTFLSSGLVLNVLQLFVYCLVRPFSRHLYRRINYYLIYASWSQVVALAQWWSGSRIIVWGTDEDLEALLKDHHMCVMNHSFEVDWLVCWMICDQFKMLANAKTFAKKSLMYVPVIGWNWALSEIIFLERSWEKDSKTIGSKLDLLLDYKDKILLLMFSEGTRFNKAKHELSLEFAAKRNLPKLKHHLLPRPKGFVYCTRHFKERGSSAVYDVQLGFKNSPNLPTIKNVLNGRPFLGDLYFRRVPLDNVPVDSDEECTKFLYDLYVEKDKEMDDYLKTGKFPGTSRELPVRIWPLVVLCIWSAIVAVPCLYAFYAVLTSGSTFTVVAFSTFFALLFSVLHWMVGLSEIKKSSKYGTTDRASSHSDGDKPRENGVAVLRKEPVIRSSS</sequence>
<dbReference type="EMBL" id="JARKHS020035863">
    <property type="protein sequence ID" value="KAK8756849.1"/>
    <property type="molecule type" value="Genomic_DNA"/>
</dbReference>
<organism evidence="7 8">
    <name type="scientific">Amblyomma americanum</name>
    <name type="common">Lone star tick</name>
    <dbReference type="NCBI Taxonomy" id="6943"/>
    <lineage>
        <taxon>Eukaryota</taxon>
        <taxon>Metazoa</taxon>
        <taxon>Ecdysozoa</taxon>
        <taxon>Arthropoda</taxon>
        <taxon>Chelicerata</taxon>
        <taxon>Arachnida</taxon>
        <taxon>Acari</taxon>
        <taxon>Parasitiformes</taxon>
        <taxon>Ixodida</taxon>
        <taxon>Ixodoidea</taxon>
        <taxon>Ixodidae</taxon>
        <taxon>Amblyomminae</taxon>
        <taxon>Amblyomma</taxon>
    </lineage>
</organism>
<evidence type="ECO:0000256" key="1">
    <source>
        <dbReference type="ARBA" id="ARBA00008655"/>
    </source>
</evidence>
<comment type="caution">
    <text evidence="7">The sequence shown here is derived from an EMBL/GenBank/DDBJ whole genome shotgun (WGS) entry which is preliminary data.</text>
</comment>
<dbReference type="SUPFAM" id="SSF69593">
    <property type="entry name" value="Glycerol-3-phosphate (1)-acyltransferase"/>
    <property type="match status" value="1"/>
</dbReference>
<gene>
    <name evidence="7" type="ORF">V5799_000450</name>
</gene>
<protein>
    <recommendedName>
        <fullName evidence="6">Phospholipid/glycerol acyltransferase domain-containing protein</fullName>
    </recommendedName>
</protein>
<dbReference type="Pfam" id="PF01553">
    <property type="entry name" value="Acyltransferase"/>
    <property type="match status" value="1"/>
</dbReference>
<proteinExistence type="inferred from homology"/>
<feature type="transmembrane region" description="Helical" evidence="5">
    <location>
        <begin position="453"/>
        <end position="473"/>
    </location>
</feature>